<evidence type="ECO:0000313" key="2">
    <source>
        <dbReference type="Proteomes" id="UP000798662"/>
    </source>
</evidence>
<keyword evidence="2" id="KW-1185">Reference proteome</keyword>
<protein>
    <submittedName>
        <fullName evidence="1">Uncharacterized protein</fullName>
    </submittedName>
</protein>
<sequence>MVDTCESRLELHLSGRSLRDLDLFSKSDPFAVLYIDEASSSGGWGSPAASSTPAVGDYNDEWGAVSGAPSSRSAAPAPLPLPRDRRSSLLSGWRRRPRDVGGAAGGVGGRDPPGRRASTSAVRPPSSRAPLVGRGRKAGGGSSGGQVGGAGTSSATRSWRWVGATETIRDGLNPQWVTALQVPYFFERSQHLRVEVYDRDAKAPVVPGRVDELSRHDFIGAAEVRVPEVVRAPGQRVELPLAHPRRGGGGKNGWLTILAEEVGAWKQVVTMDMGLERVKPPASLTGKPTVCLALSRHVAATGPGAGGGGGGDGGRGPPAWVRVHKSAPGALSGRVRGSYTFPRSKVSVQTLCRCDPDAPLRAEVVLTRAGGAGGERVLAQAPLSFRTLMEARRVPLTAPALAAVGAATGKLGKVGAGRAPSSDSAHGGKELGAVVMNDVCVSSSATFLDYIMGGCEVNLVVAVDFTASNGDPTRPGTLHHIGGMYGPNEYESAIRAVGDILALYDSDGLFPAYGFGAKLSPTAASASHCFSLTDSPDPTCVGIDGVLAAYRRTLGSVRLSGPTILSEIIRAAAASAAASRPTQAQQAYTLALILTDGVVNDMGATIAELTAAANLPLSIVIVGVGDADFTDMVALDGDDIQGGRGGRDIVQFVAFRTYAGEPERLAAAVLEELPGQMTSFFRRAGIRPNPPVPLQPGEVVVPQSVSTQPPPPPPQHMQQAYEQQHYEQQHYQQQQPQQQQQQQQHQQHQQYAQQQGWQGTTDPMQQAAAVAEQQHAAAVAAQQEAAAVAAASAAQQQAAAAQQWTGAAGSAPMPELQPASVAPQGGATIVLPAASTGWTGAAAAPQALAPTAQAEWVAVTARAGASPGEQKPSPSSVDPPEKLVARPAGYPPGPGAANVVSGQDRTAVPGRPTKSNASGGAGDWGGGAAAADWDTPAVAAVRGRGSRHGDSGSMDVGVHAPPVGVQQAPTRPAGTLPAGRGSGPMGGAQAEERTNWTGPSNAPGRDDDWDAPPARGPAAAARPFRRGSRDREAAVAAAHAQSQAAVLAEQQAASRAADEEVSAVASRLAGGRQVSAPSSSAYADTNHAPVSRRVPRRVMNGDGDDIGGIDAASPPTNGRSPGVRDGRSPRPRHRRSTRSAASTPPRAAREPSLRDPPALDTAPTLPSSMLALPSFRDPPVLPDAPSPPTPGGWASRPPPPSPPAAAVTTGASPRAAAASASRAPSSRDGGVGQDRSGRGGCTAGGGYSTGRPAAAPAPGWLTPPPPAGSPGATDPADRSRGYPRPGLPGAASAVAVPVLPPRLSRRASAGRAADDDDGWEETGRLGPPGGRPW</sequence>
<gene>
    <name evidence="1" type="ORF">I4F81_008437</name>
</gene>
<proteinExistence type="predicted"/>
<accession>A0ACC3C720</accession>
<dbReference type="Proteomes" id="UP000798662">
    <property type="component" value="Chromosome 2"/>
</dbReference>
<evidence type="ECO:0000313" key="1">
    <source>
        <dbReference type="EMBL" id="KAK1865915.1"/>
    </source>
</evidence>
<dbReference type="EMBL" id="CM020619">
    <property type="protein sequence ID" value="KAK1865915.1"/>
    <property type="molecule type" value="Genomic_DNA"/>
</dbReference>
<organism evidence="1 2">
    <name type="scientific">Pyropia yezoensis</name>
    <name type="common">Susabi-nori</name>
    <name type="synonym">Porphyra yezoensis</name>
    <dbReference type="NCBI Taxonomy" id="2788"/>
    <lineage>
        <taxon>Eukaryota</taxon>
        <taxon>Rhodophyta</taxon>
        <taxon>Bangiophyceae</taxon>
        <taxon>Bangiales</taxon>
        <taxon>Bangiaceae</taxon>
        <taxon>Pyropia</taxon>
    </lineage>
</organism>
<comment type="caution">
    <text evidence="1">The sequence shown here is derived from an EMBL/GenBank/DDBJ whole genome shotgun (WGS) entry which is preliminary data.</text>
</comment>
<reference evidence="1" key="1">
    <citation type="submission" date="2019-11" db="EMBL/GenBank/DDBJ databases">
        <title>Nori genome reveals adaptations in red seaweeds to the harsh intertidal environment.</title>
        <authorList>
            <person name="Wang D."/>
            <person name="Mao Y."/>
        </authorList>
    </citation>
    <scope>NUCLEOTIDE SEQUENCE</scope>
    <source>
        <tissue evidence="1">Gametophyte</tissue>
    </source>
</reference>
<name>A0ACC3C720_PYRYE</name>